<protein>
    <recommendedName>
        <fullName evidence="4">Secreted protein</fullName>
    </recommendedName>
</protein>
<organism evidence="2 3">
    <name type="scientific">Purpureocillium lavendulum</name>
    <dbReference type="NCBI Taxonomy" id="1247861"/>
    <lineage>
        <taxon>Eukaryota</taxon>
        <taxon>Fungi</taxon>
        <taxon>Dikarya</taxon>
        <taxon>Ascomycota</taxon>
        <taxon>Pezizomycotina</taxon>
        <taxon>Sordariomycetes</taxon>
        <taxon>Hypocreomycetidae</taxon>
        <taxon>Hypocreales</taxon>
        <taxon>Ophiocordycipitaceae</taxon>
        <taxon>Purpureocillium</taxon>
    </lineage>
</organism>
<evidence type="ECO:0000313" key="3">
    <source>
        <dbReference type="Proteomes" id="UP001163105"/>
    </source>
</evidence>
<evidence type="ECO:0000256" key="1">
    <source>
        <dbReference type="SAM" id="SignalP"/>
    </source>
</evidence>
<dbReference type="Proteomes" id="UP001163105">
    <property type="component" value="Unassembled WGS sequence"/>
</dbReference>
<evidence type="ECO:0008006" key="4">
    <source>
        <dbReference type="Google" id="ProtNLM"/>
    </source>
</evidence>
<dbReference type="PROSITE" id="PS51257">
    <property type="entry name" value="PROKAR_LIPOPROTEIN"/>
    <property type="match status" value="1"/>
</dbReference>
<feature type="chain" id="PRO_5044209672" description="Secreted protein" evidence="1">
    <location>
        <begin position="28"/>
        <end position="129"/>
    </location>
</feature>
<keyword evidence="1" id="KW-0732">Signal</keyword>
<comment type="caution">
    <text evidence="2">The sequence shown here is derived from an EMBL/GenBank/DDBJ whole genome shotgun (WGS) entry which is preliminary data.</text>
</comment>
<name>A0AB34FRA0_9HYPO</name>
<feature type="signal peptide" evidence="1">
    <location>
        <begin position="1"/>
        <end position="27"/>
    </location>
</feature>
<gene>
    <name evidence="2" type="ORF">O9K51_04975</name>
</gene>
<sequence length="129" mass="13984">MIKTSFTMHLTSLACGLFATMAVPALASPVQVEERQSAISVHFWGGKNWAAPTAHKFLNWNQVYSWGELGQYDGGQAFNSKGPANIGPDAGCCLLYDSKGTQSNAICAGNTIDLTGYWQFNTAKIKCWT</sequence>
<reference evidence="2" key="1">
    <citation type="submission" date="2023-01" db="EMBL/GenBank/DDBJ databases">
        <title>The growth and conidiation of Purpureocillium lavendulum are regulated by nitrogen source and histone H3K14 acetylation.</title>
        <authorList>
            <person name="Tang P."/>
            <person name="Han J."/>
            <person name="Zhang C."/>
            <person name="Tang P."/>
            <person name="Qi F."/>
            <person name="Zhang K."/>
            <person name="Liang L."/>
        </authorList>
    </citation>
    <scope>NUCLEOTIDE SEQUENCE</scope>
    <source>
        <strain evidence="2">YMF1.00683</strain>
    </source>
</reference>
<evidence type="ECO:0000313" key="2">
    <source>
        <dbReference type="EMBL" id="KAJ6441425.1"/>
    </source>
</evidence>
<accession>A0AB34FRA0</accession>
<proteinExistence type="predicted"/>
<dbReference type="AlphaFoldDB" id="A0AB34FRA0"/>
<dbReference type="EMBL" id="JAQHRD010000004">
    <property type="protein sequence ID" value="KAJ6441425.1"/>
    <property type="molecule type" value="Genomic_DNA"/>
</dbReference>
<keyword evidence="3" id="KW-1185">Reference proteome</keyword>